<organism evidence="6 7">
    <name type="scientific">Amphritea balenae</name>
    <dbReference type="NCBI Taxonomy" id="452629"/>
    <lineage>
        <taxon>Bacteria</taxon>
        <taxon>Pseudomonadati</taxon>
        <taxon>Pseudomonadota</taxon>
        <taxon>Gammaproteobacteria</taxon>
        <taxon>Oceanospirillales</taxon>
        <taxon>Oceanospirillaceae</taxon>
        <taxon>Amphritea</taxon>
    </lineage>
</organism>
<evidence type="ECO:0000256" key="1">
    <source>
        <dbReference type="ARBA" id="ARBA00022485"/>
    </source>
</evidence>
<keyword evidence="4" id="KW-0411">Iron-sulfur</keyword>
<reference evidence="6 7" key="1">
    <citation type="submission" date="2018-11" db="EMBL/GenBank/DDBJ databases">
        <title>The draft genome sequence of Amphritea balenae JAMM 1525T.</title>
        <authorList>
            <person name="Fang Z."/>
            <person name="Zhang Y."/>
            <person name="Han X."/>
        </authorList>
    </citation>
    <scope>NUCLEOTIDE SEQUENCE [LARGE SCALE GENOMIC DNA]</scope>
    <source>
        <strain evidence="6 7">JAMM 1525</strain>
    </source>
</reference>
<sequence>MTRYAMTVDLRRCVGCQTCTAACKQKNGTAPGVQWRKVLDIETGEFPDVRRTFMPVACMHCDEPPCEEVCPTTATQKRDDGLVSIDYDMCIGCSNCVMACPYEARSIAHDVKFAYGDKPMANEAKMFDPARIEVASKCTFCIERIDQAHEQGLTPGVHPEVTPACVNSCASGAMLFGDIEDPNSNVSKLLKETQSFRQHEELGTGPGVYYIWDKNDEEL</sequence>
<dbReference type="PROSITE" id="PS51379">
    <property type="entry name" value="4FE4S_FER_2"/>
    <property type="match status" value="3"/>
</dbReference>
<dbReference type="GO" id="GO:0046872">
    <property type="term" value="F:metal ion binding"/>
    <property type="evidence" value="ECO:0007669"/>
    <property type="project" value="UniProtKB-KW"/>
</dbReference>
<dbReference type="InterPro" id="IPR017896">
    <property type="entry name" value="4Fe4S_Fe-S-bd"/>
</dbReference>
<evidence type="ECO:0000256" key="3">
    <source>
        <dbReference type="ARBA" id="ARBA00023004"/>
    </source>
</evidence>
<feature type="domain" description="4Fe-4S ferredoxin-type" evidence="5">
    <location>
        <begin position="81"/>
        <end position="110"/>
    </location>
</feature>
<dbReference type="PROSITE" id="PS00198">
    <property type="entry name" value="4FE4S_FER_1"/>
    <property type="match status" value="1"/>
</dbReference>
<evidence type="ECO:0000313" key="7">
    <source>
        <dbReference type="Proteomes" id="UP000267535"/>
    </source>
</evidence>
<dbReference type="EMBL" id="RQXV01000009">
    <property type="protein sequence ID" value="RRC98027.1"/>
    <property type="molecule type" value="Genomic_DNA"/>
</dbReference>
<keyword evidence="3" id="KW-0408">Iron</keyword>
<evidence type="ECO:0000256" key="4">
    <source>
        <dbReference type="ARBA" id="ARBA00023014"/>
    </source>
</evidence>
<dbReference type="SUPFAM" id="SSF54862">
    <property type="entry name" value="4Fe-4S ferredoxins"/>
    <property type="match status" value="1"/>
</dbReference>
<dbReference type="Gene3D" id="3.30.70.20">
    <property type="match status" value="2"/>
</dbReference>
<name>A0A3P1SLQ0_9GAMM</name>
<keyword evidence="7" id="KW-1185">Reference proteome</keyword>
<comment type="caution">
    <text evidence="6">The sequence shown here is derived from an EMBL/GenBank/DDBJ whole genome shotgun (WGS) entry which is preliminary data.</text>
</comment>
<dbReference type="AlphaFoldDB" id="A0A3P1SLQ0"/>
<protein>
    <submittedName>
        <fullName evidence="6">4Fe-4S dicluster domain-containing protein</fullName>
    </submittedName>
</protein>
<evidence type="ECO:0000313" key="6">
    <source>
        <dbReference type="EMBL" id="RRC98027.1"/>
    </source>
</evidence>
<dbReference type="OrthoDB" id="9779457at2"/>
<accession>A0A3P1SLQ0</accession>
<dbReference type="CDD" id="cd10551">
    <property type="entry name" value="PsrB"/>
    <property type="match status" value="1"/>
</dbReference>
<dbReference type="Pfam" id="PF13247">
    <property type="entry name" value="Fer4_11"/>
    <property type="match status" value="1"/>
</dbReference>
<gene>
    <name evidence="6" type="ORF">EHS89_15755</name>
</gene>
<dbReference type="InterPro" id="IPR017900">
    <property type="entry name" value="4Fe4S_Fe_S_CS"/>
</dbReference>
<dbReference type="PANTHER" id="PTHR43177">
    <property type="entry name" value="PROTEIN NRFC"/>
    <property type="match status" value="1"/>
</dbReference>
<keyword evidence="1" id="KW-0004">4Fe-4S</keyword>
<dbReference type="RefSeq" id="WP_124927122.1">
    <property type="nucleotide sequence ID" value="NZ_BMOH01000003.1"/>
</dbReference>
<proteinExistence type="predicted"/>
<dbReference type="Proteomes" id="UP000267535">
    <property type="component" value="Unassembled WGS sequence"/>
</dbReference>
<evidence type="ECO:0000256" key="2">
    <source>
        <dbReference type="ARBA" id="ARBA00022723"/>
    </source>
</evidence>
<dbReference type="GO" id="GO:0051539">
    <property type="term" value="F:4 iron, 4 sulfur cluster binding"/>
    <property type="evidence" value="ECO:0007669"/>
    <property type="project" value="UniProtKB-KW"/>
</dbReference>
<evidence type="ECO:0000259" key="5">
    <source>
        <dbReference type="PROSITE" id="PS51379"/>
    </source>
</evidence>
<feature type="domain" description="4Fe-4S ferredoxin-type" evidence="5">
    <location>
        <begin position="4"/>
        <end position="33"/>
    </location>
</feature>
<dbReference type="InterPro" id="IPR050954">
    <property type="entry name" value="ET_IronSulfur_Cluster-Binding"/>
</dbReference>
<feature type="domain" description="4Fe-4S ferredoxin-type" evidence="5">
    <location>
        <begin position="49"/>
        <end position="80"/>
    </location>
</feature>
<dbReference type="PANTHER" id="PTHR43177:SF3">
    <property type="entry name" value="PROTEIN NRFC HOMOLOG"/>
    <property type="match status" value="1"/>
</dbReference>
<keyword evidence="2" id="KW-0479">Metal-binding</keyword>